<keyword evidence="1" id="KW-0805">Transcription regulation</keyword>
<dbReference type="RefSeq" id="WP_196834921.1">
    <property type="nucleotide sequence ID" value="NZ_JADOTZ010000001.1"/>
</dbReference>
<dbReference type="GO" id="GO:0003700">
    <property type="term" value="F:DNA-binding transcription factor activity"/>
    <property type="evidence" value="ECO:0007669"/>
    <property type="project" value="InterPro"/>
</dbReference>
<dbReference type="Proteomes" id="UP000625033">
    <property type="component" value="Unassembled WGS sequence"/>
</dbReference>
<dbReference type="PROSITE" id="PS50949">
    <property type="entry name" value="HTH_GNTR"/>
    <property type="match status" value="1"/>
</dbReference>
<dbReference type="SMART" id="SM00345">
    <property type="entry name" value="HTH_GNTR"/>
    <property type="match status" value="1"/>
</dbReference>
<gene>
    <name evidence="5" type="ORF">IW252_000256</name>
</gene>
<dbReference type="SUPFAM" id="SSF46785">
    <property type="entry name" value="Winged helix' DNA-binding domain"/>
    <property type="match status" value="1"/>
</dbReference>
<dbReference type="Gene3D" id="1.10.10.10">
    <property type="entry name" value="Winged helix-like DNA-binding domain superfamily/Winged helix DNA-binding domain"/>
    <property type="match status" value="1"/>
</dbReference>
<evidence type="ECO:0000259" key="4">
    <source>
        <dbReference type="PROSITE" id="PS50949"/>
    </source>
</evidence>
<evidence type="ECO:0000256" key="1">
    <source>
        <dbReference type="ARBA" id="ARBA00023015"/>
    </source>
</evidence>
<reference evidence="5" key="1">
    <citation type="submission" date="2020-11" db="EMBL/GenBank/DDBJ databases">
        <title>Sequencing the genomes of 1000 actinobacteria strains.</title>
        <authorList>
            <person name="Klenk H.-P."/>
        </authorList>
    </citation>
    <scope>NUCLEOTIDE SEQUENCE</scope>
    <source>
        <strain evidence="5">DSM 26152</strain>
    </source>
</reference>
<dbReference type="PANTHER" id="PTHR38445:SF9">
    <property type="entry name" value="HTH-TYPE TRANSCRIPTIONAL REPRESSOR YTRA"/>
    <property type="match status" value="1"/>
</dbReference>
<proteinExistence type="predicted"/>
<evidence type="ECO:0000313" key="6">
    <source>
        <dbReference type="Proteomes" id="UP000625033"/>
    </source>
</evidence>
<accession>A0A931D330</accession>
<dbReference type="Pfam" id="PF00392">
    <property type="entry name" value="GntR"/>
    <property type="match status" value="1"/>
</dbReference>
<evidence type="ECO:0000256" key="3">
    <source>
        <dbReference type="ARBA" id="ARBA00023163"/>
    </source>
</evidence>
<dbReference type="CDD" id="cd07377">
    <property type="entry name" value="WHTH_GntR"/>
    <property type="match status" value="1"/>
</dbReference>
<dbReference type="AlphaFoldDB" id="A0A931D330"/>
<keyword evidence="2 5" id="KW-0238">DNA-binding</keyword>
<evidence type="ECO:0000313" key="5">
    <source>
        <dbReference type="EMBL" id="MBG6083489.1"/>
    </source>
</evidence>
<dbReference type="InterPro" id="IPR036390">
    <property type="entry name" value="WH_DNA-bd_sf"/>
</dbReference>
<keyword evidence="3" id="KW-0804">Transcription</keyword>
<feature type="domain" description="HTH gntR-type" evidence="4">
    <location>
        <begin position="15"/>
        <end position="83"/>
    </location>
</feature>
<dbReference type="InterPro" id="IPR036388">
    <property type="entry name" value="WH-like_DNA-bd_sf"/>
</dbReference>
<organism evidence="5 6">
    <name type="scientific">Zhihengliuella flava</name>
    <dbReference type="NCBI Taxonomy" id="1285193"/>
    <lineage>
        <taxon>Bacteria</taxon>
        <taxon>Bacillati</taxon>
        <taxon>Actinomycetota</taxon>
        <taxon>Actinomycetes</taxon>
        <taxon>Micrococcales</taxon>
        <taxon>Micrococcaceae</taxon>
        <taxon>Zhihengliuella</taxon>
    </lineage>
</organism>
<sequence>MTELDFVSIDASSNIPPYLQLKTSIAEAIRDGVLVSGQKLPAVRALAGQLGVAVNTVARVYKELESDGLVDTLGRAGTRVAQATETFDAELTRAAEAYAAVALKWAQGPDEAAARLSAAMERLRSQ</sequence>
<dbReference type="PANTHER" id="PTHR38445">
    <property type="entry name" value="HTH-TYPE TRANSCRIPTIONAL REPRESSOR YTRA"/>
    <property type="match status" value="1"/>
</dbReference>
<keyword evidence="6" id="KW-1185">Reference proteome</keyword>
<evidence type="ECO:0000256" key="2">
    <source>
        <dbReference type="ARBA" id="ARBA00023125"/>
    </source>
</evidence>
<dbReference type="InterPro" id="IPR000524">
    <property type="entry name" value="Tscrpt_reg_HTH_GntR"/>
</dbReference>
<protein>
    <submittedName>
        <fullName evidence="5">DNA-binding transcriptional regulator YhcF (GntR family)</fullName>
    </submittedName>
</protein>
<comment type="caution">
    <text evidence="5">The sequence shown here is derived from an EMBL/GenBank/DDBJ whole genome shotgun (WGS) entry which is preliminary data.</text>
</comment>
<dbReference type="EMBL" id="JADOTZ010000001">
    <property type="protein sequence ID" value="MBG6083489.1"/>
    <property type="molecule type" value="Genomic_DNA"/>
</dbReference>
<name>A0A931D330_9MICC</name>
<dbReference type="GO" id="GO:0003677">
    <property type="term" value="F:DNA binding"/>
    <property type="evidence" value="ECO:0007669"/>
    <property type="project" value="UniProtKB-KW"/>
</dbReference>